<feature type="transmembrane region" description="Helical" evidence="1">
    <location>
        <begin position="28"/>
        <end position="50"/>
    </location>
</feature>
<evidence type="ECO:0000313" key="2">
    <source>
        <dbReference type="EMBL" id="GAA2501300.1"/>
    </source>
</evidence>
<dbReference type="Proteomes" id="UP001500730">
    <property type="component" value="Unassembled WGS sequence"/>
</dbReference>
<evidence type="ECO:0000256" key="1">
    <source>
        <dbReference type="SAM" id="Phobius"/>
    </source>
</evidence>
<protein>
    <submittedName>
        <fullName evidence="2">Uncharacterized protein</fullName>
    </submittedName>
</protein>
<organism evidence="2 3">
    <name type="scientific">Terrabacter carboxydivorans</name>
    <dbReference type="NCBI Taxonomy" id="619730"/>
    <lineage>
        <taxon>Bacteria</taxon>
        <taxon>Bacillati</taxon>
        <taxon>Actinomycetota</taxon>
        <taxon>Actinomycetes</taxon>
        <taxon>Micrococcales</taxon>
        <taxon>Intrasporangiaceae</taxon>
        <taxon>Terrabacter</taxon>
    </lineage>
</organism>
<accession>A0ABN3MG89</accession>
<keyword evidence="1" id="KW-0812">Transmembrane</keyword>
<dbReference type="EMBL" id="BAAARE010000033">
    <property type="protein sequence ID" value="GAA2501300.1"/>
    <property type="molecule type" value="Genomic_DNA"/>
</dbReference>
<sequence>MTDERATYVAPETDYLPQVWHDLVQPEWMAGTGIPLLGTLAGLYLAYRFLKRQLKSDRELRAADRRSEAAGRLGLAVGESVRHFMSLPMDSPEYSKPRPKLDLWHELSEARLHLSDETTFLDHVSALVRDILWAWKSGHKAYAPLATKPDPVLHGNAMWVTFEPYLLRLEKAGSVLRAWDGDGHLAGLDATDLEHVPLPPGKQRKAHEAWRSARQAQYLDRVNRG</sequence>
<gene>
    <name evidence="2" type="ORF">GCM10009858_44410</name>
</gene>
<reference evidence="2 3" key="1">
    <citation type="journal article" date="2019" name="Int. J. Syst. Evol. Microbiol.">
        <title>The Global Catalogue of Microorganisms (GCM) 10K type strain sequencing project: providing services to taxonomists for standard genome sequencing and annotation.</title>
        <authorList>
            <consortium name="The Broad Institute Genomics Platform"/>
            <consortium name="The Broad Institute Genome Sequencing Center for Infectious Disease"/>
            <person name="Wu L."/>
            <person name="Ma J."/>
        </authorList>
    </citation>
    <scope>NUCLEOTIDE SEQUENCE [LARGE SCALE GENOMIC DNA]</scope>
    <source>
        <strain evidence="2 3">JCM 16259</strain>
    </source>
</reference>
<dbReference type="RefSeq" id="WP_344257287.1">
    <property type="nucleotide sequence ID" value="NZ_BAAARE010000033.1"/>
</dbReference>
<evidence type="ECO:0000313" key="3">
    <source>
        <dbReference type="Proteomes" id="UP001500730"/>
    </source>
</evidence>
<keyword evidence="1" id="KW-0472">Membrane</keyword>
<keyword evidence="1" id="KW-1133">Transmembrane helix</keyword>
<proteinExistence type="predicted"/>
<keyword evidence="3" id="KW-1185">Reference proteome</keyword>
<name>A0ABN3MG89_9MICO</name>
<comment type="caution">
    <text evidence="2">The sequence shown here is derived from an EMBL/GenBank/DDBJ whole genome shotgun (WGS) entry which is preliminary data.</text>
</comment>